<dbReference type="OrthoDB" id="176168at2"/>
<sequence length="249" mass="27392">MAQRFVLNFFFLFSVYAVQAQQQLRQGDPRLTEVWEPEPKVITPGKTSVDAPSDAIVLFGGQDASAWASKDNGAAKWKVEGGILTVAPGTGEIHTKQGFGDCQLHVEWRTPAEVKGDGQGRGNSGIFLMGRYELQVLDSYKNRTYSNGQAGSIYKQLPPLVNASRGPGEWQTYDVIFIAPRFNEDGTVKSQARITVLHNGVLVQNNASLSGGTQYIGIATYEKHGDKEPLVLQDHGNPTSFRNIWIRPL</sequence>
<dbReference type="EMBL" id="LWBP01000228">
    <property type="protein sequence ID" value="OQP49405.1"/>
    <property type="molecule type" value="Genomic_DNA"/>
</dbReference>
<feature type="domain" description="3-keto-alpha-glucoside-1,2-lyase/3-keto-2-hydroxy-glucal hydratase" evidence="1">
    <location>
        <begin position="55"/>
        <end position="247"/>
    </location>
</feature>
<proteinExistence type="predicted"/>
<dbReference type="STRING" id="550983.A4R26_30770"/>
<keyword evidence="3" id="KW-1185">Reference proteome</keyword>
<reference evidence="3" key="1">
    <citation type="submission" date="2016-04" db="EMBL/GenBank/DDBJ databases">
        <authorList>
            <person name="Chen L."/>
            <person name="Zhuang W."/>
            <person name="Wang G."/>
        </authorList>
    </citation>
    <scope>NUCLEOTIDE SEQUENCE [LARGE SCALE GENOMIC DNA]</scope>
    <source>
        <strain evidence="3">208</strain>
    </source>
</reference>
<accession>A0A1V9EU85</accession>
<organism evidence="2 3">
    <name type="scientific">Niastella populi</name>
    <dbReference type="NCBI Taxonomy" id="550983"/>
    <lineage>
        <taxon>Bacteria</taxon>
        <taxon>Pseudomonadati</taxon>
        <taxon>Bacteroidota</taxon>
        <taxon>Chitinophagia</taxon>
        <taxon>Chitinophagales</taxon>
        <taxon>Chitinophagaceae</taxon>
        <taxon>Niastella</taxon>
    </lineage>
</organism>
<dbReference type="InterPro" id="IPR010496">
    <property type="entry name" value="AL/BT2_dom"/>
</dbReference>
<evidence type="ECO:0000259" key="1">
    <source>
        <dbReference type="Pfam" id="PF06439"/>
    </source>
</evidence>
<dbReference type="Gene3D" id="2.60.120.560">
    <property type="entry name" value="Exo-inulinase, domain 1"/>
    <property type="match status" value="1"/>
</dbReference>
<gene>
    <name evidence="2" type="ORF">A4R26_30770</name>
</gene>
<dbReference type="Proteomes" id="UP000192276">
    <property type="component" value="Unassembled WGS sequence"/>
</dbReference>
<dbReference type="AlphaFoldDB" id="A0A1V9EU85"/>
<dbReference type="RefSeq" id="WP_081170157.1">
    <property type="nucleotide sequence ID" value="NZ_LWBP01000228.1"/>
</dbReference>
<dbReference type="GO" id="GO:0016787">
    <property type="term" value="F:hydrolase activity"/>
    <property type="evidence" value="ECO:0007669"/>
    <property type="project" value="InterPro"/>
</dbReference>
<comment type="caution">
    <text evidence="2">The sequence shown here is derived from an EMBL/GenBank/DDBJ whole genome shotgun (WGS) entry which is preliminary data.</text>
</comment>
<evidence type="ECO:0000313" key="3">
    <source>
        <dbReference type="Proteomes" id="UP000192276"/>
    </source>
</evidence>
<dbReference type="Pfam" id="PF06439">
    <property type="entry name" value="3keto-disac_hyd"/>
    <property type="match status" value="1"/>
</dbReference>
<name>A0A1V9EU85_9BACT</name>
<protein>
    <recommendedName>
        <fullName evidence="1">3-keto-alpha-glucoside-1,2-lyase/3-keto-2-hydroxy-glucal hydratase domain-containing protein</fullName>
    </recommendedName>
</protein>
<evidence type="ECO:0000313" key="2">
    <source>
        <dbReference type="EMBL" id="OQP49405.1"/>
    </source>
</evidence>